<gene>
    <name evidence="1" type="ORF">NEA10_01320</name>
</gene>
<evidence type="ECO:0000313" key="1">
    <source>
        <dbReference type="EMBL" id="USR91410.1"/>
    </source>
</evidence>
<dbReference type="Proteomes" id="UP001056708">
    <property type="component" value="Chromosome"/>
</dbReference>
<keyword evidence="2" id="KW-1185">Reference proteome</keyword>
<sequence>MDRFADHPEFIECGERVEHPFLEQILPVLTQEMVKKDPRDIVLIQIPEYEFVHGSFWVESRIGGLLYFEKKLKGLAALSGPNGAGKMQFSRFTGHPIDKN</sequence>
<protein>
    <submittedName>
        <fullName evidence="1">Uncharacterized protein</fullName>
    </submittedName>
</protein>
<proteinExistence type="predicted"/>
<accession>A0ABY5AQB7</accession>
<dbReference type="RefSeq" id="WP_252663435.1">
    <property type="nucleotide sequence ID" value="NZ_CP098611.1"/>
</dbReference>
<reference evidence="1" key="1">
    <citation type="submission" date="2022-06" db="EMBL/GenBank/DDBJ databases">
        <title>Genome sequence of Phormidium yuhuli AB48 isolated from an industrial photobioreactor environment.</title>
        <authorList>
            <person name="Qiu Y."/>
            <person name="Noonan A.J.C."/>
            <person name="Dofher K."/>
            <person name="Koch M."/>
            <person name="Kieft B."/>
            <person name="Lin X."/>
            <person name="Ziels R.M."/>
            <person name="Hallam S.J."/>
        </authorList>
    </citation>
    <scope>NUCLEOTIDE SEQUENCE</scope>
    <source>
        <strain evidence="1">AB48</strain>
    </source>
</reference>
<name>A0ABY5AQB7_9CYAN</name>
<organism evidence="1 2">
    <name type="scientific">Phormidium yuhuli AB48</name>
    <dbReference type="NCBI Taxonomy" id="2940671"/>
    <lineage>
        <taxon>Bacteria</taxon>
        <taxon>Bacillati</taxon>
        <taxon>Cyanobacteriota</taxon>
        <taxon>Cyanophyceae</taxon>
        <taxon>Oscillatoriophycideae</taxon>
        <taxon>Oscillatoriales</taxon>
        <taxon>Oscillatoriaceae</taxon>
        <taxon>Phormidium</taxon>
        <taxon>Phormidium yuhuli</taxon>
    </lineage>
</organism>
<evidence type="ECO:0000313" key="2">
    <source>
        <dbReference type="Proteomes" id="UP001056708"/>
    </source>
</evidence>
<dbReference type="EMBL" id="CP098611">
    <property type="protein sequence ID" value="USR91410.1"/>
    <property type="molecule type" value="Genomic_DNA"/>
</dbReference>